<dbReference type="FunFam" id="3.90.550.10:FF:000122">
    <property type="entry name" value="Dolichol-phosphate mannosyltransferase subunit 1"/>
    <property type="match status" value="1"/>
</dbReference>
<evidence type="ECO:0000313" key="6">
    <source>
        <dbReference type="Proteomes" id="UP000660611"/>
    </source>
</evidence>
<comment type="caution">
    <text evidence="5">The sequence shown here is derived from an EMBL/GenBank/DDBJ whole genome shotgun (WGS) entry which is preliminary data.</text>
</comment>
<gene>
    <name evidence="5" type="ORF">Dsi01nite_078310</name>
</gene>
<comment type="similarity">
    <text evidence="1">Belongs to the glycosyltransferase 2 family.</text>
</comment>
<proteinExistence type="inferred from homology"/>
<dbReference type="GO" id="GO:0009247">
    <property type="term" value="P:glycolipid biosynthetic process"/>
    <property type="evidence" value="ECO:0007669"/>
    <property type="project" value="TreeGrafter"/>
</dbReference>
<dbReference type="PANTHER" id="PTHR43398">
    <property type="entry name" value="DOLICHOL-PHOSPHATE MANNOSYLTRANSFERASE SUBUNIT 1"/>
    <property type="match status" value="1"/>
</dbReference>
<dbReference type="Gene3D" id="3.90.550.10">
    <property type="entry name" value="Spore Coat Polysaccharide Biosynthesis Protein SpsA, Chain A"/>
    <property type="match status" value="1"/>
</dbReference>
<dbReference type="EMBL" id="BONQ01000125">
    <property type="protein sequence ID" value="GIG49790.1"/>
    <property type="molecule type" value="Genomic_DNA"/>
</dbReference>
<keyword evidence="6" id="KW-1185">Reference proteome</keyword>
<sequence>MIEPVRLPSPWCDEPLTVVVPTYNEAGNLPRLVERLFALPLPGLSILIADDNSPDGTGEVAEKLATEHPGRIRVVHRPGKEGLGRAYVDGIGKALEGGAKFVAQMDADLSHPPEALPGMLGALLSTRAGVVIGSRYVPGGQLDEQWPLYRRALSGWANLYVHTLLQVRIRDLTAGFKIWRAEALQAIGLDRVQSNGYSFQVEMHFLATKLGQTIIEVPIRFEERTDGVSKMTTATKIESATMPFKLRLKHRKIQRTQPKI</sequence>
<dbReference type="Proteomes" id="UP000660611">
    <property type="component" value="Unassembled WGS sequence"/>
</dbReference>
<dbReference type="AlphaFoldDB" id="A0A919PWR0"/>
<dbReference type="GO" id="GO:0004582">
    <property type="term" value="F:dolichyl-phosphate beta-D-mannosyltransferase activity"/>
    <property type="evidence" value="ECO:0007669"/>
    <property type="project" value="InterPro"/>
</dbReference>
<accession>A0A919PWR0</accession>
<dbReference type="SUPFAM" id="SSF53448">
    <property type="entry name" value="Nucleotide-diphospho-sugar transferases"/>
    <property type="match status" value="1"/>
</dbReference>
<keyword evidence="3" id="KW-0808">Transferase</keyword>
<dbReference type="InterPro" id="IPR001173">
    <property type="entry name" value="Glyco_trans_2-like"/>
</dbReference>
<evidence type="ECO:0000256" key="3">
    <source>
        <dbReference type="ARBA" id="ARBA00022679"/>
    </source>
</evidence>
<dbReference type="InterPro" id="IPR029044">
    <property type="entry name" value="Nucleotide-diphossugar_trans"/>
</dbReference>
<dbReference type="CDD" id="cd06442">
    <property type="entry name" value="DPM1_like"/>
    <property type="match status" value="1"/>
</dbReference>
<name>A0A919PWR0_9ACTN</name>
<evidence type="ECO:0000259" key="4">
    <source>
        <dbReference type="Pfam" id="PF00535"/>
    </source>
</evidence>
<keyword evidence="2 5" id="KW-0328">Glycosyltransferase</keyword>
<dbReference type="PANTHER" id="PTHR43398:SF1">
    <property type="entry name" value="DOLICHOL-PHOSPHATE MANNOSYLTRANSFERASE SUBUNIT 1"/>
    <property type="match status" value="1"/>
</dbReference>
<feature type="domain" description="Glycosyltransferase 2-like" evidence="4">
    <location>
        <begin position="17"/>
        <end position="184"/>
    </location>
</feature>
<evidence type="ECO:0000256" key="2">
    <source>
        <dbReference type="ARBA" id="ARBA00022676"/>
    </source>
</evidence>
<dbReference type="Pfam" id="PF00535">
    <property type="entry name" value="Glycos_transf_2"/>
    <property type="match status" value="1"/>
</dbReference>
<reference evidence="5" key="1">
    <citation type="submission" date="2021-01" db="EMBL/GenBank/DDBJ databases">
        <title>Whole genome shotgun sequence of Dactylosporangium siamense NBRC 106093.</title>
        <authorList>
            <person name="Komaki H."/>
            <person name="Tamura T."/>
        </authorList>
    </citation>
    <scope>NUCLEOTIDE SEQUENCE</scope>
    <source>
        <strain evidence="5">NBRC 106093</strain>
    </source>
</reference>
<evidence type="ECO:0000256" key="1">
    <source>
        <dbReference type="ARBA" id="ARBA00006739"/>
    </source>
</evidence>
<dbReference type="GO" id="GO:0016020">
    <property type="term" value="C:membrane"/>
    <property type="evidence" value="ECO:0007669"/>
    <property type="project" value="GOC"/>
</dbReference>
<dbReference type="InterPro" id="IPR039528">
    <property type="entry name" value="DPM1-like"/>
</dbReference>
<evidence type="ECO:0000313" key="5">
    <source>
        <dbReference type="EMBL" id="GIG49790.1"/>
    </source>
</evidence>
<protein>
    <submittedName>
        <fullName evidence="5">Dolichol-phosphate mannosyltransferase</fullName>
    </submittedName>
</protein>
<organism evidence="5 6">
    <name type="scientific">Dactylosporangium siamense</name>
    <dbReference type="NCBI Taxonomy" id="685454"/>
    <lineage>
        <taxon>Bacteria</taxon>
        <taxon>Bacillati</taxon>
        <taxon>Actinomycetota</taxon>
        <taxon>Actinomycetes</taxon>
        <taxon>Micromonosporales</taxon>
        <taxon>Micromonosporaceae</taxon>
        <taxon>Dactylosporangium</taxon>
    </lineage>
</organism>
<dbReference type="RefSeq" id="WP_203851453.1">
    <property type="nucleotide sequence ID" value="NZ_BAAAVW010000008.1"/>
</dbReference>